<comment type="caution">
    <text evidence="1">The sequence shown here is derived from an EMBL/GenBank/DDBJ whole genome shotgun (WGS) entry which is preliminary data.</text>
</comment>
<organism evidence="1">
    <name type="scientific">hydrocarbon metagenome</name>
    <dbReference type="NCBI Taxonomy" id="938273"/>
    <lineage>
        <taxon>unclassified sequences</taxon>
        <taxon>metagenomes</taxon>
        <taxon>ecological metagenomes</taxon>
    </lineage>
</organism>
<proteinExistence type="predicted"/>
<protein>
    <submittedName>
        <fullName evidence="1">Uncharacterized protein</fullName>
    </submittedName>
</protein>
<gene>
    <name evidence="1" type="ORF">ASZ90_018567</name>
</gene>
<accession>A0A0W8E6G9</accession>
<name>A0A0W8E6G9_9ZZZZ</name>
<dbReference type="EMBL" id="LNQE01001861">
    <property type="protein sequence ID" value="KUG04041.1"/>
    <property type="molecule type" value="Genomic_DNA"/>
</dbReference>
<evidence type="ECO:0000313" key="1">
    <source>
        <dbReference type="EMBL" id="KUG04041.1"/>
    </source>
</evidence>
<dbReference type="AlphaFoldDB" id="A0A0W8E6G9"/>
<sequence length="43" mass="4746">MQNIEIKLLKCSQEWKGIKSAQDINAILSGHLVYENIKSSGAS</sequence>
<reference evidence="1" key="1">
    <citation type="journal article" date="2015" name="Proc. Natl. Acad. Sci. U.S.A.">
        <title>Networks of energetic and metabolic interactions define dynamics in microbial communities.</title>
        <authorList>
            <person name="Embree M."/>
            <person name="Liu J.K."/>
            <person name="Al-Bassam M.M."/>
            <person name="Zengler K."/>
        </authorList>
    </citation>
    <scope>NUCLEOTIDE SEQUENCE</scope>
</reference>